<feature type="region of interest" description="Disordered" evidence="1">
    <location>
        <begin position="1"/>
        <end position="41"/>
    </location>
</feature>
<protein>
    <submittedName>
        <fullName evidence="2">Uncharacterized protein</fullName>
    </submittedName>
</protein>
<dbReference type="Proteomes" id="UP001075354">
    <property type="component" value="Chromosome 7"/>
</dbReference>
<dbReference type="InterPro" id="IPR011990">
    <property type="entry name" value="TPR-like_helical_dom_sf"/>
</dbReference>
<dbReference type="AlphaFoldDB" id="A0AAV7XNN1"/>
<dbReference type="EMBL" id="JAPTSV010000007">
    <property type="protein sequence ID" value="KAJ1526441.1"/>
    <property type="molecule type" value="Genomic_DNA"/>
</dbReference>
<sequence>MLRLNSLLRRPGKKDRKATSRGDPAAGAATGAPKKPNMPAELEGLQCPYTWPAPPMDADKIDYNRDSMGLSGTGWTLVMDKLDVAYGMLHAGRQPEGRALLVDLYALLLPFRCFSSGSDVVSDYKQALRHMLDGTWIGMEFSQLDRNEDDACEDVREASLMMAFLQSVTPYDRLPPRQQAAVLATQAVITGDPSLLRKSMAQSPSEGQWPFHLGVMLQRTRAEGVVGASLFGGRPGAEELSLLRQAYRLARAPEAGLKLAKSLAGTAGREGHHEAKRLADEALNKYPDNVAVTYQAACVLLDVRVGKESRLRARAEALFRRCEALLGRPCASLHMDLCLLMCEQGRREEARLERDEALHIDRAAICRGGDPPHLDTLEMSNVMKTIFQ</sequence>
<dbReference type="Gene3D" id="1.25.40.10">
    <property type="entry name" value="Tetratricopeptide repeat domain"/>
    <property type="match status" value="1"/>
</dbReference>
<gene>
    <name evidence="2" type="ORF">ONE63_009575</name>
</gene>
<feature type="compositionally biased region" description="Low complexity" evidence="1">
    <location>
        <begin position="24"/>
        <end position="35"/>
    </location>
</feature>
<accession>A0AAV7XNN1</accession>
<organism evidence="2 3">
    <name type="scientific">Megalurothrips usitatus</name>
    <name type="common">bean blossom thrips</name>
    <dbReference type="NCBI Taxonomy" id="439358"/>
    <lineage>
        <taxon>Eukaryota</taxon>
        <taxon>Metazoa</taxon>
        <taxon>Ecdysozoa</taxon>
        <taxon>Arthropoda</taxon>
        <taxon>Hexapoda</taxon>
        <taxon>Insecta</taxon>
        <taxon>Pterygota</taxon>
        <taxon>Neoptera</taxon>
        <taxon>Paraneoptera</taxon>
        <taxon>Thysanoptera</taxon>
        <taxon>Terebrantia</taxon>
        <taxon>Thripoidea</taxon>
        <taxon>Thripidae</taxon>
        <taxon>Megalurothrips</taxon>
    </lineage>
</organism>
<keyword evidence="3" id="KW-1185">Reference proteome</keyword>
<evidence type="ECO:0000313" key="2">
    <source>
        <dbReference type="EMBL" id="KAJ1526441.1"/>
    </source>
</evidence>
<comment type="caution">
    <text evidence="2">The sequence shown here is derived from an EMBL/GenBank/DDBJ whole genome shotgun (WGS) entry which is preliminary data.</text>
</comment>
<evidence type="ECO:0000256" key="1">
    <source>
        <dbReference type="SAM" id="MobiDB-lite"/>
    </source>
</evidence>
<evidence type="ECO:0000313" key="3">
    <source>
        <dbReference type="Proteomes" id="UP001075354"/>
    </source>
</evidence>
<proteinExistence type="predicted"/>
<reference evidence="2" key="1">
    <citation type="submission" date="2022-12" db="EMBL/GenBank/DDBJ databases">
        <title>Chromosome-level genome assembly of the bean flower thrips Megalurothrips usitatus.</title>
        <authorList>
            <person name="Ma L."/>
            <person name="Liu Q."/>
            <person name="Li H."/>
            <person name="Cai W."/>
        </authorList>
    </citation>
    <scope>NUCLEOTIDE SEQUENCE</scope>
    <source>
        <strain evidence="2">Cailab_2022a</strain>
    </source>
</reference>
<name>A0AAV7XNN1_9NEOP</name>